<comment type="caution">
    <text evidence="3">The sequence shown here is derived from an EMBL/GenBank/DDBJ whole genome shotgun (WGS) entry which is preliminary data.</text>
</comment>
<name>A0A5B7EV10_PORTR</name>
<feature type="chain" id="PRO_5023097860" evidence="2">
    <location>
        <begin position="17"/>
        <end position="305"/>
    </location>
</feature>
<proteinExistence type="predicted"/>
<evidence type="ECO:0000313" key="3">
    <source>
        <dbReference type="EMBL" id="MPC38800.1"/>
    </source>
</evidence>
<evidence type="ECO:0000313" key="4">
    <source>
        <dbReference type="Proteomes" id="UP000324222"/>
    </source>
</evidence>
<organism evidence="3 4">
    <name type="scientific">Portunus trituberculatus</name>
    <name type="common">Swimming crab</name>
    <name type="synonym">Neptunus trituberculatus</name>
    <dbReference type="NCBI Taxonomy" id="210409"/>
    <lineage>
        <taxon>Eukaryota</taxon>
        <taxon>Metazoa</taxon>
        <taxon>Ecdysozoa</taxon>
        <taxon>Arthropoda</taxon>
        <taxon>Crustacea</taxon>
        <taxon>Multicrustacea</taxon>
        <taxon>Malacostraca</taxon>
        <taxon>Eumalacostraca</taxon>
        <taxon>Eucarida</taxon>
        <taxon>Decapoda</taxon>
        <taxon>Pleocyemata</taxon>
        <taxon>Brachyura</taxon>
        <taxon>Eubrachyura</taxon>
        <taxon>Portunoidea</taxon>
        <taxon>Portunidae</taxon>
        <taxon>Portuninae</taxon>
        <taxon>Portunus</taxon>
    </lineage>
</organism>
<keyword evidence="4" id="KW-1185">Reference proteome</keyword>
<feature type="compositionally biased region" description="Pro residues" evidence="1">
    <location>
        <begin position="294"/>
        <end position="305"/>
    </location>
</feature>
<dbReference type="EMBL" id="VSRR010004176">
    <property type="protein sequence ID" value="MPC38800.1"/>
    <property type="molecule type" value="Genomic_DNA"/>
</dbReference>
<dbReference type="OrthoDB" id="7477527at2759"/>
<dbReference type="AlphaFoldDB" id="A0A5B7EV10"/>
<evidence type="ECO:0000256" key="2">
    <source>
        <dbReference type="SAM" id="SignalP"/>
    </source>
</evidence>
<gene>
    <name evidence="3" type="ORF">E2C01_032316</name>
</gene>
<feature type="region of interest" description="Disordered" evidence="1">
    <location>
        <begin position="285"/>
        <end position="305"/>
    </location>
</feature>
<protein>
    <submittedName>
        <fullName evidence="3">Uncharacterized protein</fullName>
    </submittedName>
</protein>
<accession>A0A5B7EV10</accession>
<reference evidence="3 4" key="1">
    <citation type="submission" date="2019-05" db="EMBL/GenBank/DDBJ databases">
        <title>Another draft genome of Portunus trituberculatus and its Hox gene families provides insights of decapod evolution.</title>
        <authorList>
            <person name="Jeong J.-H."/>
            <person name="Song I."/>
            <person name="Kim S."/>
            <person name="Choi T."/>
            <person name="Kim D."/>
            <person name="Ryu S."/>
            <person name="Kim W."/>
        </authorList>
    </citation>
    <scope>NUCLEOTIDE SEQUENCE [LARGE SCALE GENOMIC DNA]</scope>
    <source>
        <tissue evidence="3">Muscle</tissue>
    </source>
</reference>
<feature type="signal peptide" evidence="2">
    <location>
        <begin position="1"/>
        <end position="16"/>
    </location>
</feature>
<evidence type="ECO:0000256" key="1">
    <source>
        <dbReference type="SAM" id="MobiDB-lite"/>
    </source>
</evidence>
<sequence>MLQWCPHLLFLGSACNVLIPSEDVSASSSIEFLKIALVRQFSADAVATMLKSLRLSSVRQYESCWRRFQDYITQYPITSTAKAVVIDFLNWLTFTGNRAPVSAHYAALADPLYFRLSISVEEWTLALLKRGIRARNVTVHRDASQCPFIRVPAFMEEGSVHPLCPVHALRDYMSCTTGVCEDNLFCSFVSCKPLTPRTVAWLLCRIIEDADPGKAPRTHGVRCVATSLAFLRTHSVVRLEGSPCLSEQRGGEILHIEMDGRLTGERYISHQVTRFGMNSNLGRLYRTSQHEPPKPPTPPSPPRDF</sequence>
<dbReference type="Proteomes" id="UP000324222">
    <property type="component" value="Unassembled WGS sequence"/>
</dbReference>
<keyword evidence="2" id="KW-0732">Signal</keyword>